<sequence>MAIMLRAASSGSVCGLAAVSHMAATTSSAAARRTGSALPFGLSSLESRSPSLSLLRDACNVSRAGLSAPSSRISTLQVYAKK</sequence>
<reference evidence="1 2" key="1">
    <citation type="journal article" date="2018" name="Cell">
        <title>The Chara Genome: Secondary Complexity and Implications for Plant Terrestrialization.</title>
        <authorList>
            <person name="Nishiyama T."/>
            <person name="Sakayama H."/>
            <person name="Vries J.D."/>
            <person name="Buschmann H."/>
            <person name="Saint-Marcoux D."/>
            <person name="Ullrich K.K."/>
            <person name="Haas F.B."/>
            <person name="Vanderstraeten L."/>
            <person name="Becker D."/>
            <person name="Lang D."/>
            <person name="Vosolsobe S."/>
            <person name="Rombauts S."/>
            <person name="Wilhelmsson P.K.I."/>
            <person name="Janitza P."/>
            <person name="Kern R."/>
            <person name="Heyl A."/>
            <person name="Rumpler F."/>
            <person name="Villalobos L.I.A.C."/>
            <person name="Clay J.M."/>
            <person name="Skokan R."/>
            <person name="Toyoda A."/>
            <person name="Suzuki Y."/>
            <person name="Kagoshima H."/>
            <person name="Schijlen E."/>
            <person name="Tajeshwar N."/>
            <person name="Catarino B."/>
            <person name="Hetherington A.J."/>
            <person name="Saltykova A."/>
            <person name="Bonnot C."/>
            <person name="Breuninger H."/>
            <person name="Symeonidi A."/>
            <person name="Radhakrishnan G.V."/>
            <person name="Van Nieuwerburgh F."/>
            <person name="Deforce D."/>
            <person name="Chang C."/>
            <person name="Karol K.G."/>
            <person name="Hedrich R."/>
            <person name="Ulvskov P."/>
            <person name="Glockner G."/>
            <person name="Delwiche C.F."/>
            <person name="Petrasek J."/>
            <person name="Van de Peer Y."/>
            <person name="Friml J."/>
            <person name="Beilby M."/>
            <person name="Dolan L."/>
            <person name="Kohara Y."/>
            <person name="Sugano S."/>
            <person name="Fujiyama A."/>
            <person name="Delaux P.-M."/>
            <person name="Quint M."/>
            <person name="TheiBen G."/>
            <person name="Hagemann M."/>
            <person name="Harholt J."/>
            <person name="Dunand C."/>
            <person name="Zachgo S."/>
            <person name="Langdale J."/>
            <person name="Maumus F."/>
            <person name="Straeten D.V.D."/>
            <person name="Gould S.B."/>
            <person name="Rensing S.A."/>
        </authorList>
    </citation>
    <scope>NUCLEOTIDE SEQUENCE [LARGE SCALE GENOMIC DNA]</scope>
    <source>
        <strain evidence="1 2">S276</strain>
    </source>
</reference>
<comment type="caution">
    <text evidence="1">The sequence shown here is derived from an EMBL/GenBank/DDBJ whole genome shotgun (WGS) entry which is preliminary data.</text>
</comment>
<dbReference type="EMBL" id="BFEA01001797">
    <property type="protein sequence ID" value="GBG93440.1"/>
    <property type="molecule type" value="Genomic_DNA"/>
</dbReference>
<name>A0A388MFW4_CHABU</name>
<dbReference type="Gramene" id="GBG93440">
    <property type="protein sequence ID" value="GBG93440"/>
    <property type="gene ID" value="CBR_g70204"/>
</dbReference>
<dbReference type="AlphaFoldDB" id="A0A388MFW4"/>
<organism evidence="1 2">
    <name type="scientific">Chara braunii</name>
    <name type="common">Braun's stonewort</name>
    <dbReference type="NCBI Taxonomy" id="69332"/>
    <lineage>
        <taxon>Eukaryota</taxon>
        <taxon>Viridiplantae</taxon>
        <taxon>Streptophyta</taxon>
        <taxon>Charophyceae</taxon>
        <taxon>Charales</taxon>
        <taxon>Characeae</taxon>
        <taxon>Chara</taxon>
    </lineage>
</organism>
<evidence type="ECO:0000313" key="1">
    <source>
        <dbReference type="EMBL" id="GBG93440.1"/>
    </source>
</evidence>
<evidence type="ECO:0000313" key="2">
    <source>
        <dbReference type="Proteomes" id="UP000265515"/>
    </source>
</evidence>
<accession>A0A388MFW4</accession>
<proteinExistence type="predicted"/>
<feature type="non-terminal residue" evidence="1">
    <location>
        <position position="82"/>
    </location>
</feature>
<protein>
    <submittedName>
        <fullName evidence="1">Uncharacterized protein</fullName>
    </submittedName>
</protein>
<dbReference type="Proteomes" id="UP000265515">
    <property type="component" value="Unassembled WGS sequence"/>
</dbReference>
<gene>
    <name evidence="1" type="ORF">CBR_g70204</name>
</gene>
<keyword evidence="2" id="KW-1185">Reference proteome</keyword>